<protein>
    <submittedName>
        <fullName evidence="1">Uncharacterized protein</fullName>
    </submittedName>
</protein>
<name>A0A4S2AJK1_9BACE</name>
<gene>
    <name evidence="1" type="ORF">E5356_14475</name>
</gene>
<reference evidence="1 2" key="1">
    <citation type="submission" date="2019-04" db="EMBL/GenBank/DDBJ databases">
        <title>Microbes associate with the intestines of laboratory mice.</title>
        <authorList>
            <person name="Navarre W."/>
            <person name="Wong E."/>
            <person name="Huang K."/>
            <person name="Tropini C."/>
            <person name="Ng K."/>
            <person name="Yu B."/>
        </authorList>
    </citation>
    <scope>NUCLEOTIDE SEQUENCE [LARGE SCALE GENOMIC DNA]</scope>
    <source>
        <strain evidence="1 2">NM70_E10</strain>
    </source>
</reference>
<evidence type="ECO:0000313" key="1">
    <source>
        <dbReference type="EMBL" id="TGY00923.1"/>
    </source>
</evidence>
<keyword evidence="2" id="KW-1185">Reference proteome</keyword>
<proteinExistence type="predicted"/>
<dbReference type="Proteomes" id="UP000305751">
    <property type="component" value="Unassembled WGS sequence"/>
</dbReference>
<dbReference type="Pfam" id="PF18143">
    <property type="entry name" value="HAD_SAK_2"/>
    <property type="match status" value="1"/>
</dbReference>
<sequence length="177" mass="20409">MNAVNKKFLFLDIDGVLNTWQYANHLLKNGLSEFDENGSIFDPETIKNLQYIIDSTQADIVLSSTWRFDGFQAMQKLWSERNLPGKLIGITPHLTIVNFEDVDTCESWKKNPIGSRGMEIDEWLRLNTNNRLEPYTYVIVDDEDNFLLHQAKHVVLTDPNLGITEDIANKIINKLIK</sequence>
<organism evidence="1 2">
    <name type="scientific">Bacteroides acidifaciens</name>
    <dbReference type="NCBI Taxonomy" id="85831"/>
    <lineage>
        <taxon>Bacteria</taxon>
        <taxon>Pseudomonadati</taxon>
        <taxon>Bacteroidota</taxon>
        <taxon>Bacteroidia</taxon>
        <taxon>Bacteroidales</taxon>
        <taxon>Bacteroidaceae</taxon>
        <taxon>Bacteroides</taxon>
    </lineage>
</organism>
<dbReference type="AlphaFoldDB" id="A0A4S2AJK1"/>
<accession>A0A4S2AJK1</accession>
<comment type="caution">
    <text evidence="1">The sequence shown here is derived from an EMBL/GenBank/DDBJ whole genome shotgun (WGS) entry which is preliminary data.</text>
</comment>
<evidence type="ECO:0000313" key="2">
    <source>
        <dbReference type="Proteomes" id="UP000305751"/>
    </source>
</evidence>
<dbReference type="EMBL" id="SRZA01000052">
    <property type="protein sequence ID" value="TGY00923.1"/>
    <property type="molecule type" value="Genomic_DNA"/>
</dbReference>
<dbReference type="RefSeq" id="WP_136014702.1">
    <property type="nucleotide sequence ID" value="NZ_CAJTBC010000051.1"/>
</dbReference>